<dbReference type="RefSeq" id="WP_132859272.1">
    <property type="nucleotide sequence ID" value="NZ_SMGR01000001.1"/>
</dbReference>
<name>A0A4R1NM53_9RHOB</name>
<gene>
    <name evidence="3" type="ORF">BXY66_1260</name>
</gene>
<feature type="domain" description="Inner membrane protein YgaP-like transmembrane" evidence="2">
    <location>
        <begin position="3"/>
        <end position="61"/>
    </location>
</feature>
<feature type="transmembrane region" description="Helical" evidence="1">
    <location>
        <begin position="12"/>
        <end position="29"/>
    </location>
</feature>
<dbReference type="Proteomes" id="UP000295673">
    <property type="component" value="Unassembled WGS sequence"/>
</dbReference>
<evidence type="ECO:0000313" key="3">
    <source>
        <dbReference type="EMBL" id="TCL09215.1"/>
    </source>
</evidence>
<comment type="caution">
    <text evidence="3">The sequence shown here is derived from an EMBL/GenBank/DDBJ whole genome shotgun (WGS) entry which is preliminary data.</text>
</comment>
<protein>
    <recommendedName>
        <fullName evidence="2">Inner membrane protein YgaP-like transmembrane domain-containing protein</fullName>
    </recommendedName>
</protein>
<dbReference type="AlphaFoldDB" id="A0A4R1NM53"/>
<keyword evidence="1" id="KW-1133">Transmembrane helix</keyword>
<organism evidence="3 4">
    <name type="scientific">Shimia isoporae</name>
    <dbReference type="NCBI Taxonomy" id="647720"/>
    <lineage>
        <taxon>Bacteria</taxon>
        <taxon>Pseudomonadati</taxon>
        <taxon>Pseudomonadota</taxon>
        <taxon>Alphaproteobacteria</taxon>
        <taxon>Rhodobacterales</taxon>
        <taxon>Roseobacteraceae</taxon>
    </lineage>
</organism>
<evidence type="ECO:0000256" key="1">
    <source>
        <dbReference type="SAM" id="Phobius"/>
    </source>
</evidence>
<dbReference type="EMBL" id="SMGR01000001">
    <property type="protein sequence ID" value="TCL09215.1"/>
    <property type="molecule type" value="Genomic_DNA"/>
</dbReference>
<dbReference type="OrthoDB" id="9804804at2"/>
<feature type="transmembrane region" description="Helical" evidence="1">
    <location>
        <begin position="35"/>
        <end position="54"/>
    </location>
</feature>
<evidence type="ECO:0000313" key="4">
    <source>
        <dbReference type="Proteomes" id="UP000295673"/>
    </source>
</evidence>
<accession>A0A4R1NM53</accession>
<proteinExistence type="predicted"/>
<sequence>MFAKNVGTIDKLMRYFLGVALIFGALNGYGTWMWIGLLPLLTGMFGTCPLYSVLGVRTCKAES</sequence>
<keyword evidence="4" id="KW-1185">Reference proteome</keyword>
<reference evidence="3 4" key="1">
    <citation type="submission" date="2019-03" db="EMBL/GenBank/DDBJ databases">
        <title>Genomic Encyclopedia of Archaeal and Bacterial Type Strains, Phase II (KMG-II): from individual species to whole genera.</title>
        <authorList>
            <person name="Goeker M."/>
        </authorList>
    </citation>
    <scope>NUCLEOTIDE SEQUENCE [LARGE SCALE GENOMIC DNA]</scope>
    <source>
        <strain evidence="3 4">DSM 26433</strain>
    </source>
</reference>
<evidence type="ECO:0000259" key="2">
    <source>
        <dbReference type="Pfam" id="PF11127"/>
    </source>
</evidence>
<dbReference type="InterPro" id="IPR021309">
    <property type="entry name" value="YgaP-like_TM"/>
</dbReference>
<keyword evidence="1" id="KW-0472">Membrane</keyword>
<keyword evidence="1" id="KW-0812">Transmembrane</keyword>
<dbReference type="Pfam" id="PF11127">
    <property type="entry name" value="YgaP-like_TM"/>
    <property type="match status" value="1"/>
</dbReference>